<feature type="transmembrane region" description="Helical" evidence="8">
    <location>
        <begin position="179"/>
        <end position="200"/>
    </location>
</feature>
<evidence type="ECO:0000256" key="4">
    <source>
        <dbReference type="ARBA" id="ARBA00022692"/>
    </source>
</evidence>
<feature type="transmembrane region" description="Helical" evidence="8">
    <location>
        <begin position="394"/>
        <end position="414"/>
    </location>
</feature>
<dbReference type="Pfam" id="PF00083">
    <property type="entry name" value="Sugar_tr"/>
    <property type="match status" value="1"/>
</dbReference>
<dbReference type="Proteomes" id="UP000247498">
    <property type="component" value="Unassembled WGS sequence"/>
</dbReference>
<evidence type="ECO:0000256" key="5">
    <source>
        <dbReference type="ARBA" id="ARBA00022989"/>
    </source>
</evidence>
<keyword evidence="5 8" id="KW-1133">Transmembrane helix</keyword>
<feature type="transmembrane region" description="Helical" evidence="8">
    <location>
        <begin position="207"/>
        <end position="229"/>
    </location>
</feature>
<dbReference type="AlphaFoldDB" id="A0A2V0NQY7"/>
<evidence type="ECO:0000256" key="7">
    <source>
        <dbReference type="SAM" id="MobiDB-lite"/>
    </source>
</evidence>
<evidence type="ECO:0000256" key="8">
    <source>
        <dbReference type="SAM" id="Phobius"/>
    </source>
</evidence>
<comment type="subcellular location">
    <subcellularLocation>
        <location evidence="1">Membrane</location>
        <topology evidence="1">Multi-pass membrane protein</topology>
    </subcellularLocation>
</comment>
<feature type="region of interest" description="Disordered" evidence="7">
    <location>
        <begin position="620"/>
        <end position="646"/>
    </location>
</feature>
<comment type="similarity">
    <text evidence="2">Belongs to the major facilitator superfamily. Sugar transporter (TC 2.A.1.1) family.</text>
</comment>
<dbReference type="InParanoid" id="A0A2V0NQY7"/>
<sequence>MWPPRLTRPHWARGGGPGAARGRAAADATADADAPCCGATSPTWLVVWLAASCEWLRGYSAALFHGARIMLAPRVRAHGAVGGAEDDRAWLEAWDASILGCSRGNRGSGGAAPGGAAELAAGATTDIAFPLLGALLAGWLTARVGRRAAVFVGVLLMAAGQLIGGVTNEWSVYISGYGLYSAGSVIAVQAMTIEVIEIVVAPYRGRLATIGGIAMTFGWLLADCVAYGIRVAEWHVAQWRWGFRLSLLLGLWPALMLLAVVPWMLDTPGSLLQRGSIDKARQALQTLRGELSDIRGEFEGMLHAAQEGKGRSQLSMLLTRPQLPSLFLVIFLAASAASTNIMWLLNSDVDDSEFDARSGSPQPFLYTVLLPGVASVLVSTIVCLLTDRAGRRRLSIALSCTFCVCAAALSGLLFHRLRHPKHGALRRLSFFLSYMVTGIGFGGTPVVNIMIAAELLSLNTRSAGLAIYIGMFYASFRSMKYALGRMPCSTWPPIIAATSAAAGASAIIAWAVLPETAGVPLDLIQSQAIHTNWLWRRFAPAPALPQRRPPPHSGGSRSHAGGGGGGGGSGDSRSHAAGVGRGASGGRLAAPPVVVATAGAAGAVGAAETAAAAGGAAEASGAAGEAAHAAAATPAATENGTGAAVH</sequence>
<dbReference type="InterPro" id="IPR036259">
    <property type="entry name" value="MFS_trans_sf"/>
</dbReference>
<dbReference type="EMBL" id="BDRX01000014">
    <property type="protein sequence ID" value="GBF90054.1"/>
    <property type="molecule type" value="Genomic_DNA"/>
</dbReference>
<dbReference type="InterPro" id="IPR005828">
    <property type="entry name" value="MFS_sugar_transport-like"/>
</dbReference>
<dbReference type="SUPFAM" id="SSF103473">
    <property type="entry name" value="MFS general substrate transporter"/>
    <property type="match status" value="1"/>
</dbReference>
<keyword evidence="3" id="KW-0813">Transport</keyword>
<evidence type="ECO:0000313" key="11">
    <source>
        <dbReference type="Proteomes" id="UP000247498"/>
    </source>
</evidence>
<dbReference type="PANTHER" id="PTHR23500">
    <property type="entry name" value="SOLUTE CARRIER FAMILY 2, FACILITATED GLUCOSE TRANSPORTER"/>
    <property type="match status" value="1"/>
</dbReference>
<evidence type="ECO:0000256" key="1">
    <source>
        <dbReference type="ARBA" id="ARBA00004141"/>
    </source>
</evidence>
<name>A0A2V0NQY7_9CHLO</name>
<keyword evidence="11" id="KW-1185">Reference proteome</keyword>
<dbReference type="PANTHER" id="PTHR23500:SF357">
    <property type="entry name" value="IP12678P"/>
    <property type="match status" value="1"/>
</dbReference>
<feature type="domain" description="Major facilitator superfamily (MFS) profile" evidence="9">
    <location>
        <begin position="46"/>
        <end position="517"/>
    </location>
</feature>
<proteinExistence type="inferred from homology"/>
<evidence type="ECO:0000256" key="2">
    <source>
        <dbReference type="ARBA" id="ARBA00010992"/>
    </source>
</evidence>
<keyword evidence="6 8" id="KW-0472">Membrane</keyword>
<dbReference type="GO" id="GO:0015144">
    <property type="term" value="F:carbohydrate transmembrane transporter activity"/>
    <property type="evidence" value="ECO:0007669"/>
    <property type="project" value="InterPro"/>
</dbReference>
<dbReference type="Gene3D" id="1.20.1250.20">
    <property type="entry name" value="MFS general substrate transporter like domains"/>
    <property type="match status" value="1"/>
</dbReference>
<feature type="transmembrane region" description="Helical" evidence="8">
    <location>
        <begin position="148"/>
        <end position="167"/>
    </location>
</feature>
<dbReference type="InterPro" id="IPR045262">
    <property type="entry name" value="STP/PLT_plant"/>
</dbReference>
<keyword evidence="4 8" id="KW-0812">Transmembrane</keyword>
<feature type="transmembrane region" description="Helical" evidence="8">
    <location>
        <begin position="434"/>
        <end position="453"/>
    </location>
</feature>
<comment type="caution">
    <text evidence="10">The sequence shown here is derived from an EMBL/GenBank/DDBJ whole genome shotgun (WGS) entry which is preliminary data.</text>
</comment>
<dbReference type="InterPro" id="IPR020846">
    <property type="entry name" value="MFS_dom"/>
</dbReference>
<dbReference type="GO" id="GO:0016020">
    <property type="term" value="C:membrane"/>
    <property type="evidence" value="ECO:0007669"/>
    <property type="project" value="UniProtKB-SubCell"/>
</dbReference>
<reference evidence="10 11" key="1">
    <citation type="journal article" date="2018" name="Sci. Rep.">
        <title>Raphidocelis subcapitata (=Pseudokirchneriella subcapitata) provides an insight into genome evolution and environmental adaptations in the Sphaeropleales.</title>
        <authorList>
            <person name="Suzuki S."/>
            <person name="Yamaguchi H."/>
            <person name="Nakajima N."/>
            <person name="Kawachi M."/>
        </authorList>
    </citation>
    <scope>NUCLEOTIDE SEQUENCE [LARGE SCALE GENOMIC DNA]</scope>
    <source>
        <strain evidence="10 11">NIES-35</strain>
    </source>
</reference>
<evidence type="ECO:0000256" key="3">
    <source>
        <dbReference type="ARBA" id="ARBA00022448"/>
    </source>
</evidence>
<evidence type="ECO:0000259" key="9">
    <source>
        <dbReference type="PROSITE" id="PS50850"/>
    </source>
</evidence>
<feature type="transmembrane region" description="Helical" evidence="8">
    <location>
        <begin position="241"/>
        <end position="265"/>
    </location>
</feature>
<feature type="region of interest" description="Disordered" evidence="7">
    <location>
        <begin position="542"/>
        <end position="585"/>
    </location>
</feature>
<evidence type="ECO:0000313" key="10">
    <source>
        <dbReference type="EMBL" id="GBF90054.1"/>
    </source>
</evidence>
<feature type="compositionally biased region" description="Gly residues" evidence="7">
    <location>
        <begin position="560"/>
        <end position="570"/>
    </location>
</feature>
<organism evidence="10 11">
    <name type="scientific">Raphidocelis subcapitata</name>
    <dbReference type="NCBI Taxonomy" id="307507"/>
    <lineage>
        <taxon>Eukaryota</taxon>
        <taxon>Viridiplantae</taxon>
        <taxon>Chlorophyta</taxon>
        <taxon>core chlorophytes</taxon>
        <taxon>Chlorophyceae</taxon>
        <taxon>CS clade</taxon>
        <taxon>Sphaeropleales</taxon>
        <taxon>Selenastraceae</taxon>
        <taxon>Raphidocelis</taxon>
    </lineage>
</organism>
<dbReference type="OrthoDB" id="508119at2759"/>
<feature type="transmembrane region" description="Helical" evidence="8">
    <location>
        <begin position="494"/>
        <end position="513"/>
    </location>
</feature>
<dbReference type="PROSITE" id="PS50850">
    <property type="entry name" value="MFS"/>
    <property type="match status" value="1"/>
</dbReference>
<feature type="transmembrane region" description="Helical" evidence="8">
    <location>
        <begin position="323"/>
        <end position="344"/>
    </location>
</feature>
<feature type="region of interest" description="Disordered" evidence="7">
    <location>
        <begin position="1"/>
        <end position="24"/>
    </location>
</feature>
<evidence type="ECO:0000256" key="6">
    <source>
        <dbReference type="ARBA" id="ARBA00023136"/>
    </source>
</evidence>
<protein>
    <recommendedName>
        <fullName evidence="9">Major facilitator superfamily (MFS) profile domain-containing protein</fullName>
    </recommendedName>
</protein>
<feature type="transmembrane region" description="Helical" evidence="8">
    <location>
        <begin position="364"/>
        <end position="385"/>
    </location>
</feature>
<feature type="transmembrane region" description="Helical" evidence="8">
    <location>
        <begin position="465"/>
        <end position="482"/>
    </location>
</feature>
<gene>
    <name evidence="10" type="ORF">Rsub_02762</name>
</gene>
<accession>A0A2V0NQY7</accession>